<name>A0A397JGD5_9GLOM</name>
<dbReference type="AlphaFoldDB" id="A0A397JGD5"/>
<accession>A0A397JGD5</accession>
<reference evidence="1 2" key="1">
    <citation type="submission" date="2018-08" db="EMBL/GenBank/DDBJ databases">
        <title>Genome and evolution of the arbuscular mycorrhizal fungus Diversispora epigaea (formerly Glomus versiforme) and its bacterial endosymbionts.</title>
        <authorList>
            <person name="Sun X."/>
            <person name="Fei Z."/>
            <person name="Harrison M."/>
        </authorList>
    </citation>
    <scope>NUCLEOTIDE SEQUENCE [LARGE SCALE GENOMIC DNA]</scope>
    <source>
        <strain evidence="1 2">IT104</strain>
    </source>
</reference>
<comment type="caution">
    <text evidence="1">The sequence shown here is derived from an EMBL/GenBank/DDBJ whole genome shotgun (WGS) entry which is preliminary data.</text>
</comment>
<dbReference type="Proteomes" id="UP000266861">
    <property type="component" value="Unassembled WGS sequence"/>
</dbReference>
<dbReference type="EMBL" id="PQFF01000045">
    <property type="protein sequence ID" value="RHZ86647.1"/>
    <property type="molecule type" value="Genomic_DNA"/>
</dbReference>
<gene>
    <name evidence="1" type="ORF">Glove_48g39</name>
</gene>
<protein>
    <submittedName>
        <fullName evidence="1">Uncharacterized protein</fullName>
    </submittedName>
</protein>
<proteinExistence type="predicted"/>
<sequence>MNRKTDEELFGQYTERKEGISRQIDVIVPDKRTPPSGYGDNDFDPRFFYIKNERLWDGTADYLYEKKQMEIFTNIKWISCIEKFKNNPSVKGFFTEKACIASIFKNEIIANRVNFKPNDMEFFWDEKEIRFSSNEGKFILYLPRRWNQEAIDGLLISKTNNKLYVAPIQITLDKSSHSNSEGYLAKFKIKFIRLRG</sequence>
<evidence type="ECO:0000313" key="2">
    <source>
        <dbReference type="Proteomes" id="UP000266861"/>
    </source>
</evidence>
<organism evidence="1 2">
    <name type="scientific">Diversispora epigaea</name>
    <dbReference type="NCBI Taxonomy" id="1348612"/>
    <lineage>
        <taxon>Eukaryota</taxon>
        <taxon>Fungi</taxon>
        <taxon>Fungi incertae sedis</taxon>
        <taxon>Mucoromycota</taxon>
        <taxon>Glomeromycotina</taxon>
        <taxon>Glomeromycetes</taxon>
        <taxon>Diversisporales</taxon>
        <taxon>Diversisporaceae</taxon>
        <taxon>Diversispora</taxon>
    </lineage>
</organism>
<evidence type="ECO:0000313" key="1">
    <source>
        <dbReference type="EMBL" id="RHZ86647.1"/>
    </source>
</evidence>
<dbReference type="STRING" id="1348612.A0A397JGD5"/>
<dbReference type="OrthoDB" id="3009604at2759"/>
<keyword evidence="2" id="KW-1185">Reference proteome</keyword>